<dbReference type="EMBL" id="FQXJ01000005">
    <property type="protein sequence ID" value="SHH87031.1"/>
    <property type="molecule type" value="Genomic_DNA"/>
</dbReference>
<dbReference type="OrthoDB" id="1634442at2"/>
<dbReference type="Gene3D" id="1.10.8.200">
    <property type="entry name" value="Replisome organizer (g39p helicase loader/inhibitor protein)"/>
    <property type="match status" value="1"/>
</dbReference>
<name>A0A1M5WHP4_9FIRM</name>
<dbReference type="RefSeq" id="WP_073029232.1">
    <property type="nucleotide sequence ID" value="NZ_FQXJ01000005.1"/>
</dbReference>
<organism evidence="1 2">
    <name type="scientific">Desulfosporosinus lacus DSM 15449</name>
    <dbReference type="NCBI Taxonomy" id="1121420"/>
    <lineage>
        <taxon>Bacteria</taxon>
        <taxon>Bacillati</taxon>
        <taxon>Bacillota</taxon>
        <taxon>Clostridia</taxon>
        <taxon>Eubacteriales</taxon>
        <taxon>Desulfitobacteriaceae</taxon>
        <taxon>Desulfosporosinus</taxon>
    </lineage>
</organism>
<evidence type="ECO:0000313" key="2">
    <source>
        <dbReference type="Proteomes" id="UP000183954"/>
    </source>
</evidence>
<dbReference type="STRING" id="1121420.SAMN02746098_01624"/>
<dbReference type="AlphaFoldDB" id="A0A1M5WHP4"/>
<dbReference type="Proteomes" id="UP000183954">
    <property type="component" value="Unassembled WGS sequence"/>
</dbReference>
<accession>A0A1M5WHP4</accession>
<keyword evidence="2" id="KW-1185">Reference proteome</keyword>
<evidence type="ECO:0000313" key="1">
    <source>
        <dbReference type="EMBL" id="SHH87031.1"/>
    </source>
</evidence>
<sequence length="154" mass="17501">MTQIEAQSLVKKISAIFANTGFTGESGSLKRSLYVEKFQDLDYEAMKKAIDKLILVNKFLPSIAEFYETYQVIKKKQSMRLPVALENNCAVCGGRGFLIKLRTVNMMPYEYLYHCECKAGLPWAYDGKALKEDQSEFRIPPISEYYGNEQAANG</sequence>
<proteinExistence type="predicted"/>
<protein>
    <submittedName>
        <fullName evidence="1">Uncharacterized protein</fullName>
    </submittedName>
</protein>
<reference evidence="2" key="1">
    <citation type="submission" date="2016-11" db="EMBL/GenBank/DDBJ databases">
        <authorList>
            <person name="Varghese N."/>
            <person name="Submissions S."/>
        </authorList>
    </citation>
    <scope>NUCLEOTIDE SEQUENCE [LARGE SCALE GENOMIC DNA]</scope>
    <source>
        <strain evidence="2">DSM 15449</strain>
    </source>
</reference>
<gene>
    <name evidence="1" type="ORF">SAMN02746098_01624</name>
</gene>